<organism evidence="1">
    <name type="scientific">Arundo donax</name>
    <name type="common">Giant reed</name>
    <name type="synonym">Donax arundinaceus</name>
    <dbReference type="NCBI Taxonomy" id="35708"/>
    <lineage>
        <taxon>Eukaryota</taxon>
        <taxon>Viridiplantae</taxon>
        <taxon>Streptophyta</taxon>
        <taxon>Embryophyta</taxon>
        <taxon>Tracheophyta</taxon>
        <taxon>Spermatophyta</taxon>
        <taxon>Magnoliopsida</taxon>
        <taxon>Liliopsida</taxon>
        <taxon>Poales</taxon>
        <taxon>Poaceae</taxon>
        <taxon>PACMAD clade</taxon>
        <taxon>Arundinoideae</taxon>
        <taxon>Arundineae</taxon>
        <taxon>Arundo</taxon>
    </lineage>
</organism>
<dbReference type="EMBL" id="GBRH01167142">
    <property type="protein sequence ID" value="JAE30754.1"/>
    <property type="molecule type" value="Transcribed_RNA"/>
</dbReference>
<accession>A0A0A9H4M5</accession>
<proteinExistence type="predicted"/>
<evidence type="ECO:0000313" key="1">
    <source>
        <dbReference type="EMBL" id="JAE30754.1"/>
    </source>
</evidence>
<dbReference type="AlphaFoldDB" id="A0A0A9H4M5"/>
<name>A0A0A9H4M5_ARUDO</name>
<reference evidence="1" key="2">
    <citation type="journal article" date="2015" name="Data Brief">
        <title>Shoot transcriptome of the giant reed, Arundo donax.</title>
        <authorList>
            <person name="Barrero R.A."/>
            <person name="Guerrero F.D."/>
            <person name="Moolhuijzen P."/>
            <person name="Goolsby J.A."/>
            <person name="Tidwell J."/>
            <person name="Bellgard S.E."/>
            <person name="Bellgard M.I."/>
        </authorList>
    </citation>
    <scope>NUCLEOTIDE SEQUENCE</scope>
    <source>
        <tissue evidence="1">Shoot tissue taken approximately 20 cm above the soil surface</tissue>
    </source>
</reference>
<sequence length="46" mass="5359">MFSLFQSAQKRRQCSYSLRGHHLQSVPQRAHISSFAEILVQTPCQR</sequence>
<protein>
    <submittedName>
        <fullName evidence="1">GSVIVT01025610001</fullName>
    </submittedName>
</protein>
<reference evidence="1" key="1">
    <citation type="submission" date="2014-09" db="EMBL/GenBank/DDBJ databases">
        <authorList>
            <person name="Magalhaes I.L.F."/>
            <person name="Oliveira U."/>
            <person name="Santos F.R."/>
            <person name="Vidigal T.H.D.A."/>
            <person name="Brescovit A.D."/>
            <person name="Santos A.J."/>
        </authorList>
    </citation>
    <scope>NUCLEOTIDE SEQUENCE</scope>
    <source>
        <tissue evidence="1">Shoot tissue taken approximately 20 cm above the soil surface</tissue>
    </source>
</reference>